<evidence type="ECO:0000313" key="2">
    <source>
        <dbReference type="EMBL" id="JAI01615.1"/>
    </source>
</evidence>
<evidence type="ECO:0000256" key="1">
    <source>
        <dbReference type="SAM" id="MobiDB-lite"/>
    </source>
</evidence>
<protein>
    <submittedName>
        <fullName evidence="2">Uncharacterized protein</fullName>
    </submittedName>
</protein>
<sequence>MYVCADVRMSSPKALPQTNLS</sequence>
<name>A0A0E9XG28_ANGAN</name>
<proteinExistence type="predicted"/>
<reference evidence="2" key="2">
    <citation type="journal article" date="2015" name="Fish Shellfish Immunol.">
        <title>Early steps in the European eel (Anguilla anguilla)-Vibrio vulnificus interaction in the gills: Role of the RtxA13 toxin.</title>
        <authorList>
            <person name="Callol A."/>
            <person name="Pajuelo D."/>
            <person name="Ebbesson L."/>
            <person name="Teles M."/>
            <person name="MacKenzie S."/>
            <person name="Amaro C."/>
        </authorList>
    </citation>
    <scope>NUCLEOTIDE SEQUENCE</scope>
</reference>
<feature type="region of interest" description="Disordered" evidence="1">
    <location>
        <begin position="1"/>
        <end position="21"/>
    </location>
</feature>
<organism evidence="2">
    <name type="scientific">Anguilla anguilla</name>
    <name type="common">European freshwater eel</name>
    <name type="synonym">Muraena anguilla</name>
    <dbReference type="NCBI Taxonomy" id="7936"/>
    <lineage>
        <taxon>Eukaryota</taxon>
        <taxon>Metazoa</taxon>
        <taxon>Chordata</taxon>
        <taxon>Craniata</taxon>
        <taxon>Vertebrata</taxon>
        <taxon>Euteleostomi</taxon>
        <taxon>Actinopterygii</taxon>
        <taxon>Neopterygii</taxon>
        <taxon>Teleostei</taxon>
        <taxon>Anguilliformes</taxon>
        <taxon>Anguillidae</taxon>
        <taxon>Anguilla</taxon>
    </lineage>
</organism>
<accession>A0A0E9XG28</accession>
<dbReference type="EMBL" id="GBXM01006963">
    <property type="protein sequence ID" value="JAI01615.1"/>
    <property type="molecule type" value="Transcribed_RNA"/>
</dbReference>
<dbReference type="AlphaFoldDB" id="A0A0E9XG28"/>
<reference evidence="2" key="1">
    <citation type="submission" date="2014-11" db="EMBL/GenBank/DDBJ databases">
        <authorList>
            <person name="Amaro Gonzalez C."/>
        </authorList>
    </citation>
    <scope>NUCLEOTIDE SEQUENCE</scope>
</reference>